<dbReference type="SUPFAM" id="SSF46785">
    <property type="entry name" value="Winged helix' DNA-binding domain"/>
    <property type="match status" value="1"/>
</dbReference>
<keyword evidence="2" id="KW-1185">Reference proteome</keyword>
<reference evidence="1" key="1">
    <citation type="submission" date="2017-12" db="EMBL/GenBank/DDBJ databases">
        <title>Sequencing the genomes of 1000 Actinobacteria strains.</title>
        <authorList>
            <person name="Klenk H.-P."/>
        </authorList>
    </citation>
    <scope>NUCLEOTIDE SEQUENCE [LARGE SCALE GENOMIC DNA]</scope>
    <source>
        <strain evidence="1">DSM 44228</strain>
    </source>
</reference>
<gene>
    <name evidence="1" type="ORF">A8926_5219</name>
</gene>
<dbReference type="STRING" id="994479.GCA_000194155_01212"/>
<proteinExistence type="predicted"/>
<dbReference type="InterPro" id="IPR036390">
    <property type="entry name" value="WH_DNA-bd_sf"/>
</dbReference>
<evidence type="ECO:0008006" key="3">
    <source>
        <dbReference type="Google" id="ProtNLM"/>
    </source>
</evidence>
<organism evidence="1 2">
    <name type="scientific">Saccharopolyspora spinosa</name>
    <dbReference type="NCBI Taxonomy" id="60894"/>
    <lineage>
        <taxon>Bacteria</taxon>
        <taxon>Bacillati</taxon>
        <taxon>Actinomycetota</taxon>
        <taxon>Actinomycetes</taxon>
        <taxon>Pseudonocardiales</taxon>
        <taxon>Pseudonocardiaceae</taxon>
        <taxon>Saccharopolyspora</taxon>
    </lineage>
</organism>
<comment type="caution">
    <text evidence="1">The sequence shown here is derived from an EMBL/GenBank/DDBJ whole genome shotgun (WGS) entry which is preliminary data.</text>
</comment>
<dbReference type="Proteomes" id="UP000233786">
    <property type="component" value="Unassembled WGS sequence"/>
</dbReference>
<name>A0A2N3Y2W9_SACSN</name>
<dbReference type="RefSeq" id="WP_101377327.1">
    <property type="nucleotide sequence ID" value="NZ_CP061007.1"/>
</dbReference>
<evidence type="ECO:0000313" key="1">
    <source>
        <dbReference type="EMBL" id="PKW17276.1"/>
    </source>
</evidence>
<dbReference type="AlphaFoldDB" id="A0A2N3Y2W9"/>
<evidence type="ECO:0000313" key="2">
    <source>
        <dbReference type="Proteomes" id="UP000233786"/>
    </source>
</evidence>
<sequence length="189" mass="20573">MLSNRILRGVASGEITLAFQRWPSPQAQAGSRLRTAVGLIGIGEVTEVDPGRITEADAQRAGFTSAAGLRSSLDKHGRGAVYRLALSYDGPAPELPPQPVDLRPRERVAIDRQLAQLDVSAPRGPWTRTVLEALRRRPGLRAAELAADQGRPVSRCKSDVWQLRELGLVEPHEAGFRLSPRGKSYLDSP</sequence>
<protein>
    <recommendedName>
        <fullName evidence="3">ASCH domain-containing protein</fullName>
    </recommendedName>
</protein>
<dbReference type="EMBL" id="PJNB01000001">
    <property type="protein sequence ID" value="PKW17276.1"/>
    <property type="molecule type" value="Genomic_DNA"/>
</dbReference>
<dbReference type="OrthoDB" id="121143at2"/>
<accession>A0A2N3Y2W9</accession>